<reference evidence="4" key="1">
    <citation type="journal article" date="2010" name="Nature">
        <title>The Amphimedon queenslandica genome and the evolution of animal complexity.</title>
        <authorList>
            <person name="Srivastava M."/>
            <person name="Simakov O."/>
            <person name="Chapman J."/>
            <person name="Fahey B."/>
            <person name="Gauthier M.E."/>
            <person name="Mitros T."/>
            <person name="Richards G.S."/>
            <person name="Conaco C."/>
            <person name="Dacre M."/>
            <person name="Hellsten U."/>
            <person name="Larroux C."/>
            <person name="Putnam N.H."/>
            <person name="Stanke M."/>
            <person name="Adamska M."/>
            <person name="Darling A."/>
            <person name="Degnan S.M."/>
            <person name="Oakley T.H."/>
            <person name="Plachetzki D.C."/>
            <person name="Zhai Y."/>
            <person name="Adamski M."/>
            <person name="Calcino A."/>
            <person name="Cummins S.F."/>
            <person name="Goodstein D.M."/>
            <person name="Harris C."/>
            <person name="Jackson D.J."/>
            <person name="Leys S.P."/>
            <person name="Shu S."/>
            <person name="Woodcroft B.J."/>
            <person name="Vervoort M."/>
            <person name="Kosik K.S."/>
            <person name="Manning G."/>
            <person name="Degnan B.M."/>
            <person name="Rokhsar D.S."/>
        </authorList>
    </citation>
    <scope>NUCLEOTIDE SEQUENCE [LARGE SCALE GENOMIC DNA]</scope>
</reference>
<dbReference type="AlphaFoldDB" id="A0A1X7VK81"/>
<keyword evidence="2" id="KW-1133">Transmembrane helix</keyword>
<dbReference type="KEGG" id="aqu:100635138"/>
<evidence type="ECO:0000256" key="2">
    <source>
        <dbReference type="SAM" id="Phobius"/>
    </source>
</evidence>
<keyword evidence="4" id="KW-1185">Reference proteome</keyword>
<feature type="region of interest" description="Disordered" evidence="1">
    <location>
        <begin position="1"/>
        <end position="35"/>
    </location>
</feature>
<evidence type="ECO:0000256" key="1">
    <source>
        <dbReference type="SAM" id="MobiDB-lite"/>
    </source>
</evidence>
<feature type="transmembrane region" description="Helical" evidence="2">
    <location>
        <begin position="65"/>
        <end position="93"/>
    </location>
</feature>
<name>A0A1X7VK81_AMPQE</name>
<dbReference type="EnsemblMetazoa" id="XM_003383864.3">
    <property type="protein sequence ID" value="XP_003383912.1"/>
    <property type="gene ID" value="LOC100635138"/>
</dbReference>
<evidence type="ECO:0000313" key="4">
    <source>
        <dbReference type="Proteomes" id="UP000007879"/>
    </source>
</evidence>
<evidence type="ECO:0000313" key="3">
    <source>
        <dbReference type="EnsemblMetazoa" id="Aqu2.1.40766_001"/>
    </source>
</evidence>
<keyword evidence="2" id="KW-0812">Transmembrane</keyword>
<dbReference type="Proteomes" id="UP000007879">
    <property type="component" value="Unassembled WGS sequence"/>
</dbReference>
<evidence type="ECO:0008006" key="5">
    <source>
        <dbReference type="Google" id="ProtNLM"/>
    </source>
</evidence>
<accession>A0A1X7VK81</accession>
<protein>
    <recommendedName>
        <fullName evidence="5">DUF4190 domain-containing protein</fullName>
    </recommendedName>
</protein>
<dbReference type="EnsemblMetazoa" id="Aqu2.1.40766_001">
    <property type="protein sequence ID" value="Aqu2.1.40766_001"/>
    <property type="gene ID" value="Aqu2.1.40766"/>
</dbReference>
<keyword evidence="2" id="KW-0472">Membrane</keyword>
<sequence>MESEGSTTECIPEEDTAKLTLDPPPAYAPPPDSSSQAVQYFSQEQAAVIIPSQTQIPQYVLPDDYLILVSILTLLCVIVNVTSLIFGIPALYLSWQAYVGKREGLYAKTKRNGYISAILSLLNLLYTGCVTILFIGLFIGFRCGYGV</sequence>
<proteinExistence type="predicted"/>
<feature type="transmembrane region" description="Helical" evidence="2">
    <location>
        <begin position="114"/>
        <end position="141"/>
    </location>
</feature>
<dbReference type="InParanoid" id="A0A1X7VK81"/>
<organism evidence="3">
    <name type="scientific">Amphimedon queenslandica</name>
    <name type="common">Sponge</name>
    <dbReference type="NCBI Taxonomy" id="400682"/>
    <lineage>
        <taxon>Eukaryota</taxon>
        <taxon>Metazoa</taxon>
        <taxon>Porifera</taxon>
        <taxon>Demospongiae</taxon>
        <taxon>Heteroscleromorpha</taxon>
        <taxon>Haplosclerida</taxon>
        <taxon>Niphatidae</taxon>
        <taxon>Amphimedon</taxon>
    </lineage>
</organism>
<gene>
    <name evidence="3" type="primary">100635138</name>
</gene>
<reference evidence="3" key="2">
    <citation type="submission" date="2017-05" db="UniProtKB">
        <authorList>
            <consortium name="EnsemblMetazoa"/>
        </authorList>
    </citation>
    <scope>IDENTIFICATION</scope>
</reference>
<feature type="compositionally biased region" description="Pro residues" evidence="1">
    <location>
        <begin position="22"/>
        <end position="32"/>
    </location>
</feature>